<sequence>MGHHAPLWKGYGLKAAFYQPEVVFGKRLSILLLLMPTARLNMAGPPIGARVPLGSQPLAPLEVASDGGSIPQLDAH</sequence>
<proteinExistence type="predicted"/>
<dbReference type="EMBL" id="AEYE02000023">
    <property type="protein sequence ID" value="EPE96620.1"/>
    <property type="molecule type" value="Genomic_DNA"/>
</dbReference>
<dbReference type="HOGENOM" id="CLU_2651957_0_0_5"/>
<comment type="caution">
    <text evidence="1">The sequence shown here is derived from an EMBL/GenBank/DDBJ whole genome shotgun (WGS) entry which is preliminary data.</text>
</comment>
<keyword evidence="2" id="KW-1185">Reference proteome</keyword>
<reference evidence="1 2" key="1">
    <citation type="journal article" date="2012" name="J. Bacteriol.">
        <title>Genome sequence of Rhizobium grahamii CCGE502, a broad-host-range symbiont with low nodulation competitiveness in Phaseolus vulgaris.</title>
        <authorList>
            <person name="Althabegoiti M.J."/>
            <person name="Lozano L."/>
            <person name="Torres-Tejerizo G."/>
            <person name="Ormeno-Orrillo E."/>
            <person name="Rogel M.A."/>
            <person name="Gonzalez V."/>
            <person name="Martinez-Romero E."/>
        </authorList>
    </citation>
    <scope>NUCLEOTIDE SEQUENCE [LARGE SCALE GENOMIC DNA]</scope>
    <source>
        <strain evidence="1 2">CCGE 502</strain>
    </source>
</reference>
<protein>
    <submittedName>
        <fullName evidence="1">Uncharacterized protein</fullName>
    </submittedName>
</protein>
<dbReference type="Proteomes" id="UP000014411">
    <property type="component" value="Unassembled WGS sequence"/>
</dbReference>
<gene>
    <name evidence="1" type="ORF">RGCCGE502_19680</name>
</gene>
<organism evidence="1 2">
    <name type="scientific">Rhizobium grahamii CCGE 502</name>
    <dbReference type="NCBI Taxonomy" id="990285"/>
    <lineage>
        <taxon>Bacteria</taxon>
        <taxon>Pseudomonadati</taxon>
        <taxon>Pseudomonadota</taxon>
        <taxon>Alphaproteobacteria</taxon>
        <taxon>Hyphomicrobiales</taxon>
        <taxon>Rhizobiaceae</taxon>
        <taxon>Rhizobium/Agrobacterium group</taxon>
        <taxon>Rhizobium</taxon>
    </lineage>
</organism>
<dbReference type="AlphaFoldDB" id="S3HEV9"/>
<accession>S3HEV9</accession>
<name>S3HEV9_9HYPH</name>
<evidence type="ECO:0000313" key="1">
    <source>
        <dbReference type="EMBL" id="EPE96620.1"/>
    </source>
</evidence>
<evidence type="ECO:0000313" key="2">
    <source>
        <dbReference type="Proteomes" id="UP000014411"/>
    </source>
</evidence>
<dbReference type="STRING" id="990285.RGCCGE502_19680"/>